<feature type="transmembrane region" description="Helical" evidence="1">
    <location>
        <begin position="319"/>
        <end position="339"/>
    </location>
</feature>
<dbReference type="AlphaFoldDB" id="A0A6U4W3U2"/>
<protein>
    <submittedName>
        <fullName evidence="2">Uncharacterized protein</fullName>
    </submittedName>
</protein>
<evidence type="ECO:0000256" key="1">
    <source>
        <dbReference type="SAM" id="Phobius"/>
    </source>
</evidence>
<evidence type="ECO:0000313" key="2">
    <source>
        <dbReference type="EMBL" id="CAD8738269.1"/>
    </source>
</evidence>
<keyword evidence="1" id="KW-0472">Membrane</keyword>
<keyword evidence="1" id="KW-0812">Transmembrane</keyword>
<accession>A0A6U4W3U2</accession>
<dbReference type="PROSITE" id="PS51257">
    <property type="entry name" value="PROKAR_LIPOPROTEIN"/>
    <property type="match status" value="1"/>
</dbReference>
<name>A0A6U4W3U2_HEMAN</name>
<reference evidence="2" key="1">
    <citation type="submission" date="2021-01" db="EMBL/GenBank/DDBJ databases">
        <authorList>
            <person name="Corre E."/>
            <person name="Pelletier E."/>
            <person name="Niang G."/>
            <person name="Scheremetjew M."/>
            <person name="Finn R."/>
            <person name="Kale V."/>
            <person name="Holt S."/>
            <person name="Cochrane G."/>
            <person name="Meng A."/>
            <person name="Brown T."/>
            <person name="Cohen L."/>
        </authorList>
    </citation>
    <scope>NUCLEOTIDE SEQUENCE</scope>
    <source>
        <strain evidence="2">CCMP441</strain>
    </source>
</reference>
<organism evidence="2">
    <name type="scientific">Hemiselmis andersenii</name>
    <name type="common">Cryptophyte alga</name>
    <dbReference type="NCBI Taxonomy" id="464988"/>
    <lineage>
        <taxon>Eukaryota</taxon>
        <taxon>Cryptophyceae</taxon>
        <taxon>Cryptomonadales</taxon>
        <taxon>Hemiselmidaceae</taxon>
        <taxon>Hemiselmis</taxon>
    </lineage>
</organism>
<feature type="transmembrane region" description="Helical" evidence="1">
    <location>
        <begin position="221"/>
        <end position="238"/>
    </location>
</feature>
<dbReference type="EMBL" id="HBFK01007881">
    <property type="protein sequence ID" value="CAD8738269.1"/>
    <property type="molecule type" value="Transcribed_RNA"/>
</dbReference>
<sequence>MPPKGSESYFLEGPDTYSAGWGVLSCSGFSLERGSEDDYNEVILRCADKATMKLHKVKDAQIAYKSVHRGNQFFLQWDAEDSLLPGGMYEFVWELNGKVKVVSNKFEFRDQAPAEQQELRHPMAEENMSYSEVRATLRPPKPSWFKVFGRVLSMVRVIMFTLLSLFMKIPFFVFSASISSLRITRWFFRQWTRERQMACTCGTLCRPFGFFSGAKCTRTTVWVWVRCLLSALVCFWFVHSGAKTSSSTAALMNHHIQSGSIASLIDLTEVAFSKVQVAYNTATSSPPKGGKPAPSGKVWGEVWEAFVAMSKPFFWVLRTLAWGVYWSFGLAFPAFFSWVTLDLTVRTQKCCKCAAGDAAGGKKGKAAATWAGFCSACKNRKYVK</sequence>
<keyword evidence="1" id="KW-1133">Transmembrane helix</keyword>
<gene>
    <name evidence="2" type="ORF">HAND1043_LOCUS4761</name>
</gene>
<proteinExistence type="predicted"/>